<dbReference type="EMBL" id="JACJIP010000019">
    <property type="protein sequence ID" value="MBA9086489.1"/>
    <property type="molecule type" value="Genomic_DNA"/>
</dbReference>
<accession>A0A7W3SUR3</accession>
<reference evidence="1 2" key="1">
    <citation type="submission" date="2020-08" db="EMBL/GenBank/DDBJ databases">
        <title>Genomic Encyclopedia of Type Strains, Phase III (KMG-III): the genomes of soil and plant-associated and newly described type strains.</title>
        <authorList>
            <person name="Whitman W."/>
        </authorList>
    </citation>
    <scope>NUCLEOTIDE SEQUENCE [LARGE SCALE GENOMIC DNA]</scope>
    <source>
        <strain evidence="1 2">CECT 8693</strain>
    </source>
</reference>
<dbReference type="RefSeq" id="WP_182536662.1">
    <property type="nucleotide sequence ID" value="NZ_JACJIP010000019.1"/>
</dbReference>
<organism evidence="1 2">
    <name type="scientific">Fontibacillus solani</name>
    <dbReference type="NCBI Taxonomy" id="1572857"/>
    <lineage>
        <taxon>Bacteria</taxon>
        <taxon>Bacillati</taxon>
        <taxon>Bacillota</taxon>
        <taxon>Bacilli</taxon>
        <taxon>Bacillales</taxon>
        <taxon>Paenibacillaceae</taxon>
        <taxon>Fontibacillus</taxon>
    </lineage>
</organism>
<dbReference type="AlphaFoldDB" id="A0A7W3SUR3"/>
<keyword evidence="2" id="KW-1185">Reference proteome</keyword>
<gene>
    <name evidence="1" type="ORF">FHR92_002967</name>
</gene>
<comment type="caution">
    <text evidence="1">The sequence shown here is derived from an EMBL/GenBank/DDBJ whole genome shotgun (WGS) entry which is preliminary data.</text>
</comment>
<evidence type="ECO:0000313" key="2">
    <source>
        <dbReference type="Proteomes" id="UP000567067"/>
    </source>
</evidence>
<dbReference type="Proteomes" id="UP000567067">
    <property type="component" value="Unassembled WGS sequence"/>
</dbReference>
<protein>
    <submittedName>
        <fullName evidence="1">Uncharacterized protein</fullName>
    </submittedName>
</protein>
<name>A0A7W3SUR3_9BACL</name>
<proteinExistence type="predicted"/>
<evidence type="ECO:0000313" key="1">
    <source>
        <dbReference type="EMBL" id="MBA9086489.1"/>
    </source>
</evidence>
<sequence length="77" mass="9137">MKYKWEEECLKKYGEEATRKLVMEQQKYEEKQKDNDCEGCGKGNKGTLTEVVEGKPFLMRYGMWSNGRCEYCGRHEN</sequence>